<proteinExistence type="predicted"/>
<feature type="compositionally biased region" description="Low complexity" evidence="1">
    <location>
        <begin position="673"/>
        <end position="683"/>
    </location>
</feature>
<dbReference type="GO" id="GO:0008061">
    <property type="term" value="F:chitin binding"/>
    <property type="evidence" value="ECO:0007669"/>
    <property type="project" value="InterPro"/>
</dbReference>
<evidence type="ECO:0000259" key="2">
    <source>
        <dbReference type="PROSITE" id="PS50940"/>
    </source>
</evidence>
<name>A0A834IKK2_RHYFE</name>
<dbReference type="Proteomes" id="UP000625711">
    <property type="component" value="Unassembled WGS sequence"/>
</dbReference>
<dbReference type="PANTHER" id="PTHR22933">
    <property type="entry name" value="FI18007P1-RELATED"/>
    <property type="match status" value="1"/>
</dbReference>
<feature type="compositionally biased region" description="Basic and acidic residues" evidence="1">
    <location>
        <begin position="459"/>
        <end position="491"/>
    </location>
</feature>
<feature type="region of interest" description="Disordered" evidence="1">
    <location>
        <begin position="179"/>
        <end position="218"/>
    </location>
</feature>
<evidence type="ECO:0000256" key="1">
    <source>
        <dbReference type="SAM" id="MobiDB-lite"/>
    </source>
</evidence>
<feature type="compositionally biased region" description="Basic residues" evidence="1">
    <location>
        <begin position="637"/>
        <end position="646"/>
    </location>
</feature>
<dbReference type="AlphaFoldDB" id="A0A834IKK2"/>
<feature type="domain" description="Chitin-binding type-2" evidence="2">
    <location>
        <begin position="252"/>
        <end position="309"/>
    </location>
</feature>
<feature type="compositionally biased region" description="Basic residues" evidence="1">
    <location>
        <begin position="394"/>
        <end position="405"/>
    </location>
</feature>
<feature type="compositionally biased region" description="Low complexity" evidence="1">
    <location>
        <begin position="571"/>
        <end position="582"/>
    </location>
</feature>
<dbReference type="InterPro" id="IPR052976">
    <property type="entry name" value="Scoloptoxin-like"/>
</dbReference>
<feature type="region of interest" description="Disordered" evidence="1">
    <location>
        <begin position="1"/>
        <end position="40"/>
    </location>
</feature>
<dbReference type="OrthoDB" id="3360904at2759"/>
<evidence type="ECO:0000313" key="3">
    <source>
        <dbReference type="EMBL" id="KAF7280173.1"/>
    </source>
</evidence>
<reference evidence="3" key="1">
    <citation type="submission" date="2020-08" db="EMBL/GenBank/DDBJ databases">
        <title>Genome sequencing and assembly of the red palm weevil Rhynchophorus ferrugineus.</title>
        <authorList>
            <person name="Dias G.B."/>
            <person name="Bergman C.M."/>
            <person name="Manee M."/>
        </authorList>
    </citation>
    <scope>NUCLEOTIDE SEQUENCE</scope>
    <source>
        <strain evidence="3">AA-2017</strain>
        <tissue evidence="3">Whole larva</tissue>
    </source>
</reference>
<keyword evidence="4" id="KW-1185">Reference proteome</keyword>
<dbReference type="PROSITE" id="PS50940">
    <property type="entry name" value="CHIT_BIND_II"/>
    <property type="match status" value="1"/>
</dbReference>
<feature type="compositionally biased region" description="Acidic residues" evidence="1">
    <location>
        <begin position="651"/>
        <end position="661"/>
    </location>
</feature>
<comment type="caution">
    <text evidence="3">The sequence shown here is derived from an EMBL/GenBank/DDBJ whole genome shotgun (WGS) entry which is preliminary data.</text>
</comment>
<feature type="compositionally biased region" description="Acidic residues" evidence="1">
    <location>
        <begin position="377"/>
        <end position="388"/>
    </location>
</feature>
<feature type="compositionally biased region" description="Acidic residues" evidence="1">
    <location>
        <begin position="447"/>
        <end position="458"/>
    </location>
</feature>
<dbReference type="PANTHER" id="PTHR22933:SF40">
    <property type="entry name" value="CUTICULAR PROTEIN ANALOGOUS TO PERITROPHINS 1-H"/>
    <property type="match status" value="1"/>
</dbReference>
<feature type="compositionally biased region" description="Basic residues" evidence="1">
    <location>
        <begin position="359"/>
        <end position="372"/>
    </location>
</feature>
<feature type="compositionally biased region" description="Acidic residues" evidence="1">
    <location>
        <begin position="583"/>
        <end position="594"/>
    </location>
</feature>
<dbReference type="Gene3D" id="2.170.140.10">
    <property type="entry name" value="Chitin binding domain"/>
    <property type="match status" value="1"/>
</dbReference>
<dbReference type="SUPFAM" id="SSF57625">
    <property type="entry name" value="Invertebrate chitin-binding proteins"/>
    <property type="match status" value="1"/>
</dbReference>
<feature type="compositionally biased region" description="Acidic residues" evidence="1">
    <location>
        <begin position="503"/>
        <end position="512"/>
    </location>
</feature>
<dbReference type="InterPro" id="IPR002557">
    <property type="entry name" value="Chitin-bd_dom"/>
</dbReference>
<feature type="compositionally biased region" description="Acidic residues" evidence="1">
    <location>
        <begin position="724"/>
        <end position="741"/>
    </location>
</feature>
<sequence>MDLYVKYAPGEQESPPNHRPDQQQTDLIRSSSGSVRASRTQPRFFVRRQMRHRLRRLLSGAAYHLHRYLPEDVATLLRLAVFGLYAVSPVAVHPVKAYLLNVGGRHQGSGVALRTVRRHSCRPDSTRVLVPGVRSAGGGSDRSVAVTHTSDLIRVHQNEETTWTMDIFSSRFFLSTTTTTEAPSADGSENDEETVSKSEQSTSTNSTSNSTDPVLSGNPQIDYIYDPNLPKELNGYNLSEYPFYERVPEEIDFKCDGLHDGFYASVPHKCQVYHHCLFGTRYDFLCANYTAFDQKTFICHFVSEVDCQNSKKFWHRNDALYKAQSTTTTASPLRAVIYTTAPPLGDPATPLSAAPRRPVGGRRPYRPNRRRRPQYDYYEDEYYDDDYYDDRPRSNRGRKRPRPRPRPVFDDDYEEYEDERYESRRGSSRRRPYRDRRRNKDRRKQEYDDDDIVAEDDDLGYKRQKNDERRKRPLDDYDEPERDRKPSSDRKSSRKGSRRPASDEYDDDVSADYEDRPRKRNKETNTDGRPIIKPSTGTIYDRPRVAPRINLPVPKNAAEKYSYKNHAGGPTTTTTTTTAAPEITDEDEELEYEEPTPKRPRNRDRRPPSDSKRDKDDVKPQPSSSRPRNRKPEPPRNRYRPSLKRKPSSEEYYDDAEEENQDDVKKIAGKPSTTTTTTTTTTTELPRKEPIMRIVKRPFLPSRGGNPYSPRGLQPVGLKASDQGVEEEEEDYSDEKQEEEEKQAPPPPRKPFKPSPVIVKVPRKPDELIDLEPSRPQTYIAPRTTQKPRLKSPDLLDLNEYDVTLNDALNPTLPNLPIRAFPVGFTTSADYYQRPRYVETGSHNRGGFARPAQTQAILSGY</sequence>
<feature type="region of interest" description="Disordered" evidence="1">
    <location>
        <begin position="344"/>
        <end position="775"/>
    </location>
</feature>
<organism evidence="3 4">
    <name type="scientific">Rhynchophorus ferrugineus</name>
    <name type="common">Red palm weevil</name>
    <name type="synonym">Curculio ferrugineus</name>
    <dbReference type="NCBI Taxonomy" id="354439"/>
    <lineage>
        <taxon>Eukaryota</taxon>
        <taxon>Metazoa</taxon>
        <taxon>Ecdysozoa</taxon>
        <taxon>Arthropoda</taxon>
        <taxon>Hexapoda</taxon>
        <taxon>Insecta</taxon>
        <taxon>Pterygota</taxon>
        <taxon>Neoptera</taxon>
        <taxon>Endopterygota</taxon>
        <taxon>Coleoptera</taxon>
        <taxon>Polyphaga</taxon>
        <taxon>Cucujiformia</taxon>
        <taxon>Curculionidae</taxon>
        <taxon>Dryophthorinae</taxon>
        <taxon>Rhynchophorus</taxon>
    </lineage>
</organism>
<feature type="compositionally biased region" description="Acidic residues" evidence="1">
    <location>
        <begin position="410"/>
        <end position="420"/>
    </location>
</feature>
<accession>A0A834IKK2</accession>
<evidence type="ECO:0000313" key="4">
    <source>
        <dbReference type="Proteomes" id="UP000625711"/>
    </source>
</evidence>
<feature type="compositionally biased region" description="Basic and acidic residues" evidence="1">
    <location>
        <begin position="605"/>
        <end position="619"/>
    </location>
</feature>
<feature type="compositionally biased region" description="Basic and acidic residues" evidence="1">
    <location>
        <begin position="513"/>
        <end position="526"/>
    </location>
</feature>
<dbReference type="Pfam" id="PF01607">
    <property type="entry name" value="CBM_14"/>
    <property type="match status" value="1"/>
</dbReference>
<dbReference type="InterPro" id="IPR036508">
    <property type="entry name" value="Chitin-bd_dom_sf"/>
</dbReference>
<feature type="compositionally biased region" description="Low complexity" evidence="1">
    <location>
        <begin position="201"/>
        <end position="211"/>
    </location>
</feature>
<feature type="compositionally biased region" description="Polar residues" evidence="1">
    <location>
        <begin position="22"/>
        <end position="40"/>
    </location>
</feature>
<gene>
    <name evidence="3" type="ORF">GWI33_006349</name>
</gene>
<dbReference type="GO" id="GO:0005576">
    <property type="term" value="C:extracellular region"/>
    <property type="evidence" value="ECO:0007669"/>
    <property type="project" value="InterPro"/>
</dbReference>
<dbReference type="EMBL" id="JAACXV010000318">
    <property type="protein sequence ID" value="KAF7280173.1"/>
    <property type="molecule type" value="Genomic_DNA"/>
</dbReference>
<protein>
    <recommendedName>
        <fullName evidence="2">Chitin-binding type-2 domain-containing protein</fullName>
    </recommendedName>
</protein>
<feature type="compositionally biased region" description="Basic residues" evidence="1">
    <location>
        <begin position="426"/>
        <end position="442"/>
    </location>
</feature>
<dbReference type="SMART" id="SM00494">
    <property type="entry name" value="ChtBD2"/>
    <property type="match status" value="1"/>
</dbReference>